<evidence type="ECO:0000313" key="18">
    <source>
        <dbReference type="EMBL" id="MBB6479690.1"/>
    </source>
</evidence>
<feature type="binding site" evidence="15">
    <location>
        <position position="9"/>
    </location>
    <ligand>
        <name>Mg(2+)</name>
        <dbReference type="ChEBI" id="CHEBI:18420"/>
        <label>1</label>
    </ligand>
</feature>
<keyword evidence="6" id="KW-0227">DNA damage</keyword>
<reference evidence="18 19" key="1">
    <citation type="submission" date="2020-08" db="EMBL/GenBank/DDBJ databases">
        <title>Genomic Encyclopedia of Type Strains, Phase IV (KMG-IV): sequencing the most valuable type-strain genomes for metagenomic binning, comparative biology and taxonomic classification.</title>
        <authorList>
            <person name="Goeker M."/>
        </authorList>
    </citation>
    <scope>NUCLEOTIDE SEQUENCE [LARGE SCALE GENOMIC DNA]</scope>
    <source>
        <strain evidence="18 19">DSM 2461</strain>
    </source>
</reference>
<dbReference type="Gene3D" id="3.30.420.10">
    <property type="entry name" value="Ribonuclease H-like superfamily/Ribonuclease H"/>
    <property type="match status" value="1"/>
</dbReference>
<dbReference type="Proteomes" id="UP000587760">
    <property type="component" value="Unassembled WGS sequence"/>
</dbReference>
<comment type="caution">
    <text evidence="18">The sequence shown here is derived from an EMBL/GenBank/DDBJ whole genome shotgun (WGS) entry which is preliminary data.</text>
</comment>
<keyword evidence="19" id="KW-1185">Reference proteome</keyword>
<dbReference type="InterPro" id="IPR013620">
    <property type="entry name" value="Exonuc_1_SH3"/>
</dbReference>
<dbReference type="InterPro" id="IPR036397">
    <property type="entry name" value="RNaseH_sf"/>
</dbReference>
<dbReference type="GO" id="GO:0006281">
    <property type="term" value="P:DNA repair"/>
    <property type="evidence" value="ECO:0007669"/>
    <property type="project" value="UniProtKB-KW"/>
</dbReference>
<dbReference type="PROSITE" id="PS51785">
    <property type="entry name" value="EXOI_C"/>
    <property type="match status" value="1"/>
</dbReference>
<dbReference type="EC" id="3.1.11.1" evidence="2"/>
<dbReference type="Gene3D" id="1.10.287.1240">
    <property type="match status" value="1"/>
</dbReference>
<dbReference type="InterPro" id="IPR012337">
    <property type="entry name" value="RNaseH-like_sf"/>
</dbReference>
<evidence type="ECO:0000256" key="1">
    <source>
        <dbReference type="ARBA" id="ARBA00000563"/>
    </source>
</evidence>
<feature type="binding site" evidence="15">
    <location>
        <position position="180"/>
    </location>
    <ligand>
        <name>Mg(2+)</name>
        <dbReference type="ChEBI" id="CHEBI:18420"/>
        <label>2</label>
    </ligand>
</feature>
<dbReference type="CDD" id="cd06138">
    <property type="entry name" value="ExoI_N"/>
    <property type="match status" value="1"/>
</dbReference>
<evidence type="ECO:0000256" key="4">
    <source>
        <dbReference type="ARBA" id="ARBA00022722"/>
    </source>
</evidence>
<dbReference type="InterPro" id="IPR058561">
    <property type="entry name" value="Exonuc_1_C"/>
</dbReference>
<name>A0A841R9K6_9SPIO</name>
<dbReference type="Pfam" id="PF08411">
    <property type="entry name" value="ExoI_SH3"/>
    <property type="match status" value="1"/>
</dbReference>
<accession>A0A841R9K6</accession>
<evidence type="ECO:0000256" key="9">
    <source>
        <dbReference type="ARBA" id="ARBA00022842"/>
    </source>
</evidence>
<dbReference type="RefSeq" id="WP_184745138.1">
    <property type="nucleotide sequence ID" value="NZ_JACHGJ010000002.1"/>
</dbReference>
<keyword evidence="8" id="KW-0269">Exonuclease</keyword>
<keyword evidence="9 15" id="KW-0460">Magnesium</keyword>
<dbReference type="EMBL" id="JACHGJ010000002">
    <property type="protein sequence ID" value="MBB6479690.1"/>
    <property type="molecule type" value="Genomic_DNA"/>
</dbReference>
<sequence>MMQTLLWYDIETFGRDPAWDKVAQFAAVRTDSNFEPIEDPIVLYCKITPDYIPDPMASLITGITPQETLEKGVTEYEFIKAINQQFIRPGTCVAGFNSIRFDDEFIRNLYYRNFFDPYVREWAGGNSRWDIIDLVRMTHDLRPEGISWPVNEEGRPVFKLEELTAANGLSHKNAHDALSDVYATIDMAKLIHEKQPKLFKYYFKLRKKNEAAALIDLHNPKPILHTSSMFTNGKGCTAIVLPLTVDPHNRNCILSFDLSEDPAPLLELSVDEIRVRIFTRHDHMPEGVSRIPVKGIHLNKCPAIAPLSTLTDEDAVRIGIDKELAMANYEKLRKGENLIQKLHKVYDRKLTSDKSDPDFQIYSGGFFHDDDKKNFRKIHERKGREIFNNDLVFEDPRIPEMLRRFQGRNFPETMTEEEKKRWISFCAGRILMPPVDGETSDFGEFNKRLETYRKSHQLSAKEKMIIKALGEYSDYLKKEILEFGE</sequence>
<evidence type="ECO:0000256" key="2">
    <source>
        <dbReference type="ARBA" id="ARBA00012108"/>
    </source>
</evidence>
<dbReference type="GO" id="GO:0008310">
    <property type="term" value="F:single-stranded DNA 3'-5' DNA exonuclease activity"/>
    <property type="evidence" value="ECO:0007669"/>
    <property type="project" value="UniProtKB-EC"/>
</dbReference>
<keyword evidence="11" id="KW-0234">DNA repair</keyword>
<protein>
    <recommendedName>
        <fullName evidence="3">Exodeoxyribonuclease I</fullName>
        <ecNumber evidence="2">3.1.11.1</ecNumber>
    </recommendedName>
    <alternativeName>
        <fullName evidence="12">DNA deoxyribophosphodiesterase</fullName>
    </alternativeName>
</protein>
<evidence type="ECO:0000256" key="12">
    <source>
        <dbReference type="ARBA" id="ARBA00031220"/>
    </source>
</evidence>
<evidence type="ECO:0000256" key="13">
    <source>
        <dbReference type="ARBA" id="ARBA00046792"/>
    </source>
</evidence>
<feature type="binding site" evidence="15">
    <location>
        <position position="11"/>
    </location>
    <ligand>
        <name>Mg(2+)</name>
        <dbReference type="ChEBI" id="CHEBI:18420"/>
        <label>2</label>
    </ligand>
</feature>
<evidence type="ECO:0000259" key="16">
    <source>
        <dbReference type="PROSITE" id="PS51784"/>
    </source>
</evidence>
<evidence type="ECO:0000256" key="5">
    <source>
        <dbReference type="ARBA" id="ARBA00022723"/>
    </source>
</evidence>
<keyword evidence="10" id="KW-0238">DNA-binding</keyword>
<feature type="domain" description="ExoI C-terminal" evidence="17">
    <location>
        <begin position="353"/>
        <end position="477"/>
    </location>
</feature>
<evidence type="ECO:0000256" key="3">
    <source>
        <dbReference type="ARBA" id="ARBA00019900"/>
    </source>
</evidence>
<dbReference type="PROSITE" id="PS51784">
    <property type="entry name" value="EXOI_SH3"/>
    <property type="match status" value="1"/>
</dbReference>
<feature type="binding site" evidence="14">
    <location>
        <position position="11"/>
    </location>
    <ligand>
        <name>substrate</name>
    </ligand>
</feature>
<dbReference type="PIRSF" id="PIRSF000977">
    <property type="entry name" value="Exodeoxyribonuclease_I"/>
    <property type="match status" value="1"/>
</dbReference>
<organism evidence="18 19">
    <name type="scientific">Spirochaeta isovalerica</name>
    <dbReference type="NCBI Taxonomy" id="150"/>
    <lineage>
        <taxon>Bacteria</taxon>
        <taxon>Pseudomonadati</taxon>
        <taxon>Spirochaetota</taxon>
        <taxon>Spirochaetia</taxon>
        <taxon>Spirochaetales</taxon>
        <taxon>Spirochaetaceae</taxon>
        <taxon>Spirochaeta</taxon>
    </lineage>
</organism>
<keyword evidence="4" id="KW-0540">Nuclease</keyword>
<dbReference type="SUPFAM" id="SSF53098">
    <property type="entry name" value="Ribonuclease H-like"/>
    <property type="match status" value="1"/>
</dbReference>
<evidence type="ECO:0000256" key="14">
    <source>
        <dbReference type="PIRSR" id="PIRSR000977-1"/>
    </source>
</evidence>
<dbReference type="InterPro" id="IPR023607">
    <property type="entry name" value="Exodeoxyribonuclease_I"/>
</dbReference>
<comment type="subunit">
    <text evidence="13">Monomer. Interacts with ssb (via C-terminus); this interaction stimulates the exonuclease activity by recruiting the enzyme to its substrate.</text>
</comment>
<evidence type="ECO:0000256" key="10">
    <source>
        <dbReference type="ARBA" id="ARBA00023125"/>
    </source>
</evidence>
<dbReference type="Gene3D" id="1.20.1280.70">
    <property type="entry name" value="Exonuclease ExoI, domain 3"/>
    <property type="match status" value="1"/>
</dbReference>
<dbReference type="Pfam" id="PF00929">
    <property type="entry name" value="RNase_T"/>
    <property type="match status" value="1"/>
</dbReference>
<evidence type="ECO:0000313" key="19">
    <source>
        <dbReference type="Proteomes" id="UP000587760"/>
    </source>
</evidence>
<dbReference type="Pfam" id="PF26016">
    <property type="entry name" value="ExoI_C"/>
    <property type="match status" value="1"/>
</dbReference>
<gene>
    <name evidence="18" type="ORF">HNR50_001348</name>
</gene>
<dbReference type="FunFam" id="3.30.420.10:FF:000033">
    <property type="entry name" value="Exodeoxyribonuclease I"/>
    <property type="match status" value="1"/>
</dbReference>
<comment type="catalytic activity">
    <reaction evidence="1">
        <text>Exonucleolytic cleavage in the 3'- to 5'-direction to yield nucleoside 5'-phosphates.</text>
        <dbReference type="EC" id="3.1.11.1"/>
    </reaction>
</comment>
<dbReference type="NCBIfam" id="NF008746">
    <property type="entry name" value="PRK11779.1"/>
    <property type="match status" value="1"/>
</dbReference>
<dbReference type="SMART" id="SM00479">
    <property type="entry name" value="EXOIII"/>
    <property type="match status" value="1"/>
</dbReference>
<dbReference type="InterPro" id="IPR034747">
    <property type="entry name" value="EXOI_SH3"/>
</dbReference>
<keyword evidence="5 15" id="KW-0479">Metal-binding</keyword>
<dbReference type="InterPro" id="IPR038649">
    <property type="entry name" value="EXOI_SH3_sf"/>
</dbReference>
<evidence type="ECO:0000256" key="11">
    <source>
        <dbReference type="ARBA" id="ARBA00023204"/>
    </source>
</evidence>
<evidence type="ECO:0000256" key="6">
    <source>
        <dbReference type="ARBA" id="ARBA00022763"/>
    </source>
</evidence>
<dbReference type="GO" id="GO:0003677">
    <property type="term" value="F:DNA binding"/>
    <property type="evidence" value="ECO:0007669"/>
    <property type="project" value="UniProtKB-KW"/>
</dbReference>
<keyword evidence="7 18" id="KW-0378">Hydrolase</keyword>
<evidence type="ECO:0000256" key="7">
    <source>
        <dbReference type="ARBA" id="ARBA00022801"/>
    </source>
</evidence>
<feature type="binding site" evidence="14">
    <location>
        <position position="159"/>
    </location>
    <ligand>
        <name>substrate</name>
    </ligand>
</feature>
<proteinExistence type="predicted"/>
<dbReference type="GO" id="GO:0046872">
    <property type="term" value="F:metal ion binding"/>
    <property type="evidence" value="ECO:0007669"/>
    <property type="project" value="UniProtKB-KW"/>
</dbReference>
<dbReference type="AlphaFoldDB" id="A0A841R9K6"/>
<dbReference type="Gene3D" id="3.30.1520.20">
    <property type="entry name" value="Exonuclease ExoI, domain 2"/>
    <property type="match status" value="1"/>
</dbReference>
<evidence type="ECO:0000259" key="17">
    <source>
        <dbReference type="PROSITE" id="PS51785"/>
    </source>
</evidence>
<feature type="domain" description="ExoI SH3-like" evidence="16">
    <location>
        <begin position="196"/>
        <end position="350"/>
    </location>
</feature>
<dbReference type="InterPro" id="IPR013520">
    <property type="entry name" value="Ribonucl_H"/>
</dbReference>
<evidence type="ECO:0000256" key="15">
    <source>
        <dbReference type="PIRSR" id="PIRSR000977-2"/>
    </source>
</evidence>
<evidence type="ECO:0000256" key="8">
    <source>
        <dbReference type="ARBA" id="ARBA00022839"/>
    </source>
</evidence>
<comment type="cofactor">
    <cofactor evidence="15">
        <name>Mg(2+)</name>
        <dbReference type="ChEBI" id="CHEBI:18420"/>
    </cofactor>
    <text evidence="15">Binds 2 Mg(2+) ions per monomer.</text>
</comment>